<dbReference type="PANTHER" id="PTHR34582:SF2">
    <property type="entry name" value="UPF0702 TRANSMEMBRANE PROTEIN YDFR"/>
    <property type="match status" value="1"/>
</dbReference>
<evidence type="ECO:0000256" key="2">
    <source>
        <dbReference type="ARBA" id="ARBA00006448"/>
    </source>
</evidence>
<dbReference type="eggNOG" id="COG2323">
    <property type="taxonomic scope" value="Bacteria"/>
</dbReference>
<dbReference type="AlphaFoldDB" id="W4QZQ5"/>
<comment type="similarity">
    <text evidence="2">Belongs to the UPF0702 family.</text>
</comment>
<feature type="transmembrane region" description="Helical" evidence="7">
    <location>
        <begin position="6"/>
        <end position="23"/>
    </location>
</feature>
<feature type="domain" description="YetF C-terminal" evidence="8">
    <location>
        <begin position="81"/>
        <end position="218"/>
    </location>
</feature>
<evidence type="ECO:0000313" key="9">
    <source>
        <dbReference type="EMBL" id="GAE36794.1"/>
    </source>
</evidence>
<comment type="caution">
    <text evidence="9">The sequence shown here is derived from an EMBL/GenBank/DDBJ whole genome shotgun (WGS) entry which is preliminary data.</text>
</comment>
<dbReference type="Gene3D" id="3.30.240.20">
    <property type="entry name" value="bsu07140 like domains"/>
    <property type="match status" value="1"/>
</dbReference>
<keyword evidence="3" id="KW-1003">Cell membrane</keyword>
<evidence type="ECO:0000256" key="7">
    <source>
        <dbReference type="SAM" id="Phobius"/>
    </source>
</evidence>
<evidence type="ECO:0000256" key="5">
    <source>
        <dbReference type="ARBA" id="ARBA00022989"/>
    </source>
</evidence>
<dbReference type="GO" id="GO:0005886">
    <property type="term" value="C:plasma membrane"/>
    <property type="evidence" value="ECO:0007669"/>
    <property type="project" value="UniProtKB-SubCell"/>
</dbReference>
<evidence type="ECO:0000256" key="4">
    <source>
        <dbReference type="ARBA" id="ARBA00022692"/>
    </source>
</evidence>
<proteinExistence type="inferred from homology"/>
<evidence type="ECO:0000259" key="8">
    <source>
        <dbReference type="Pfam" id="PF04239"/>
    </source>
</evidence>
<keyword evidence="6 7" id="KW-0472">Membrane</keyword>
<accession>W4QZQ5</accession>
<organism evidence="9 10">
    <name type="scientific">Halalkalibacter akibai (strain ATCC 43226 / DSM 21942 / CIP 109018 / JCM 9157 / 1139)</name>
    <name type="common">Bacillus akibai</name>
    <dbReference type="NCBI Taxonomy" id="1236973"/>
    <lineage>
        <taxon>Bacteria</taxon>
        <taxon>Bacillati</taxon>
        <taxon>Bacillota</taxon>
        <taxon>Bacilli</taxon>
        <taxon>Bacillales</taxon>
        <taxon>Bacillaceae</taxon>
        <taxon>Halalkalibacter</taxon>
    </lineage>
</organism>
<feature type="transmembrane region" description="Helical" evidence="7">
    <location>
        <begin position="35"/>
        <end position="54"/>
    </location>
</feature>
<feature type="transmembrane region" description="Helical" evidence="7">
    <location>
        <begin position="60"/>
        <end position="78"/>
    </location>
</feature>
<gene>
    <name evidence="9" type="ORF">JCM9157_4013</name>
</gene>
<keyword evidence="5 7" id="KW-1133">Transmembrane helix</keyword>
<sequence>MDIDLVAWAWKSALIVLAGTVLLRIAGRKSISQMTLAQTVIMIGIGSLLIQPLAGENIWSTLYVGSLLVATLIIVEYSQLKIDFLEQLITGKAKVLIEDGQLKLNNLRSVRLTVDQLETQLRIQNVNKISDVKWATIEPNGQIAIILKEEAKTSTKQDIDSIKKEMNQIKNLVSQMLPTQSYVQQQVNTSEPNQQVIEKLQKQIQELTKQLSNQPNKKEIDLFEEIDLEEHSKQPPGHLQ</sequence>
<dbReference type="InterPro" id="IPR023090">
    <property type="entry name" value="UPF0702_alpha/beta_dom_sf"/>
</dbReference>
<dbReference type="EMBL" id="BAUV01000043">
    <property type="protein sequence ID" value="GAE36794.1"/>
    <property type="molecule type" value="Genomic_DNA"/>
</dbReference>
<evidence type="ECO:0000313" key="10">
    <source>
        <dbReference type="Proteomes" id="UP000018896"/>
    </source>
</evidence>
<dbReference type="Proteomes" id="UP000018896">
    <property type="component" value="Unassembled WGS sequence"/>
</dbReference>
<comment type="subcellular location">
    <subcellularLocation>
        <location evidence="1">Cell membrane</location>
        <topology evidence="1">Multi-pass membrane protein</topology>
    </subcellularLocation>
</comment>
<evidence type="ECO:0000256" key="1">
    <source>
        <dbReference type="ARBA" id="ARBA00004651"/>
    </source>
</evidence>
<keyword evidence="10" id="KW-1185">Reference proteome</keyword>
<dbReference type="STRING" id="1236973.JCM9157_4013"/>
<reference evidence="9 10" key="1">
    <citation type="journal article" date="2014" name="Genome Announc.">
        <title>Draft Genome Sequences of Three Alkaliphilic Bacillus Strains, Bacillus wakoensis JCM 9140T, Bacillus akibai JCM 9157T, and Bacillus hemicellulosilyticus JCM 9152T.</title>
        <authorList>
            <person name="Yuki M."/>
            <person name="Oshima K."/>
            <person name="Suda W."/>
            <person name="Oshida Y."/>
            <person name="Kitamura K."/>
            <person name="Iida T."/>
            <person name="Hattori M."/>
            <person name="Ohkuma M."/>
        </authorList>
    </citation>
    <scope>NUCLEOTIDE SEQUENCE [LARGE SCALE GENOMIC DNA]</scope>
    <source>
        <strain evidence="9 10">JCM 9157</strain>
    </source>
</reference>
<keyword evidence="4 7" id="KW-0812">Transmembrane</keyword>
<dbReference type="RefSeq" id="WP_035666968.1">
    <property type="nucleotide sequence ID" value="NZ_BAUV01000043.1"/>
</dbReference>
<protein>
    <recommendedName>
        <fullName evidence="8">YetF C-terminal domain-containing protein</fullName>
    </recommendedName>
</protein>
<dbReference type="InterPro" id="IPR007353">
    <property type="entry name" value="DUF421"/>
</dbReference>
<dbReference type="PANTHER" id="PTHR34582">
    <property type="entry name" value="UPF0702 TRANSMEMBRANE PROTEIN YCAP"/>
    <property type="match status" value="1"/>
</dbReference>
<dbReference type="OrthoDB" id="1796697at2"/>
<name>W4QZQ5_HALA3</name>
<evidence type="ECO:0000256" key="6">
    <source>
        <dbReference type="ARBA" id="ARBA00023136"/>
    </source>
</evidence>
<evidence type="ECO:0000256" key="3">
    <source>
        <dbReference type="ARBA" id="ARBA00022475"/>
    </source>
</evidence>
<dbReference type="Pfam" id="PF04239">
    <property type="entry name" value="DUF421"/>
    <property type="match status" value="1"/>
</dbReference>